<keyword evidence="1" id="KW-0812">Transmembrane</keyword>
<keyword evidence="1" id="KW-1133">Transmembrane helix</keyword>
<keyword evidence="1" id="KW-0472">Membrane</keyword>
<protein>
    <submittedName>
        <fullName evidence="2">(malaria parasite P. vivax) hypothetical protein</fullName>
    </submittedName>
</protein>
<evidence type="ECO:0000313" key="4">
    <source>
        <dbReference type="Proteomes" id="UP000305196"/>
    </source>
</evidence>
<dbReference type="AlphaFoldDB" id="A0A1G4H9M0"/>
<sequence length="148" mass="17357">MEGQRSLQKVNVYKRLPYLYLGMFFIGGLLEVVFCSTNFYQIYNIGESEKKSDQDVSELMKRYELRQKIKESHSNFRRVNCEGEKFRRGEVAKMVSPLYYLLGGALYTIFWCSISCCYCMYRVMYFSLTSYLAYKYGQSVYFGAGAAM</sequence>
<evidence type="ECO:0000313" key="2">
    <source>
        <dbReference type="EMBL" id="CAG9481435.1"/>
    </source>
</evidence>
<evidence type="ECO:0000313" key="3">
    <source>
        <dbReference type="EMBL" id="SCO71604.1"/>
    </source>
</evidence>
<gene>
    <name evidence="3" type="ORF">PVC01_060014100</name>
    <name evidence="2" type="ORF">PVW1_060014900</name>
</gene>
<dbReference type="EMBL" id="CAJZCX010000012">
    <property type="protein sequence ID" value="CAG9481435.1"/>
    <property type="molecule type" value="Genomic_DNA"/>
</dbReference>
<dbReference type="VEuPathDB" id="PlasmoDB:PVPAM_060019400"/>
<dbReference type="VEuPathDB" id="PlasmoDB:PVX_111550"/>
<feature type="transmembrane region" description="Helical" evidence="1">
    <location>
        <begin position="98"/>
        <end position="121"/>
    </location>
</feature>
<reference evidence="3 4" key="1">
    <citation type="submission" date="2016-07" db="EMBL/GenBank/DDBJ databases">
        <authorList>
            <consortium name="Pathogen Informatics"/>
        </authorList>
    </citation>
    <scope>NUCLEOTIDE SEQUENCE [LARGE SCALE GENOMIC DNA]</scope>
    <source>
        <strain evidence="2">PvW1</strain>
    </source>
</reference>
<feature type="transmembrane region" description="Helical" evidence="1">
    <location>
        <begin position="20"/>
        <end position="43"/>
    </location>
</feature>
<accession>A0A1G4H9M0</accession>
<name>A0A1G4H9M0_PLAVI</name>
<dbReference type="EMBL" id="LT615261">
    <property type="protein sequence ID" value="SCO71604.1"/>
    <property type="molecule type" value="Genomic_DNA"/>
</dbReference>
<dbReference type="Proteomes" id="UP000305196">
    <property type="component" value="Chromosome 6"/>
</dbReference>
<dbReference type="VEuPathDB" id="PlasmoDB:PVP01_0608500"/>
<proteinExistence type="predicted"/>
<evidence type="ECO:0000256" key="1">
    <source>
        <dbReference type="SAM" id="Phobius"/>
    </source>
</evidence>
<organism evidence="3 4">
    <name type="scientific">Plasmodium vivax</name>
    <name type="common">malaria parasite P. vivax</name>
    <dbReference type="NCBI Taxonomy" id="5855"/>
    <lineage>
        <taxon>Eukaryota</taxon>
        <taxon>Sar</taxon>
        <taxon>Alveolata</taxon>
        <taxon>Apicomplexa</taxon>
        <taxon>Aconoidasida</taxon>
        <taxon>Haemosporida</taxon>
        <taxon>Plasmodiidae</taxon>
        <taxon>Plasmodium</taxon>
        <taxon>Plasmodium (Plasmodium)</taxon>
    </lineage>
</organism>
<dbReference type="Proteomes" id="UP000779233">
    <property type="component" value="Unassembled WGS sequence"/>
</dbReference>
<dbReference type="VEuPathDB" id="PlasmoDB:PVW1_060014900"/>